<dbReference type="Proteomes" id="UP000245119">
    <property type="component" value="Linkage Group LG12"/>
</dbReference>
<dbReference type="PANTHER" id="PTHR11188">
    <property type="entry name" value="ARRESTIN DOMAIN CONTAINING PROTEIN"/>
    <property type="match status" value="1"/>
</dbReference>
<dbReference type="InterPro" id="IPR014756">
    <property type="entry name" value="Ig_E-set"/>
</dbReference>
<proteinExistence type="inferred from homology"/>
<protein>
    <recommendedName>
        <fullName evidence="3">Arrestin-like N-terminal domain-containing protein</fullName>
    </recommendedName>
</protein>
<accession>A0A2T7NJA6</accession>
<dbReference type="AlphaFoldDB" id="A0A2T7NJA6"/>
<comment type="caution">
    <text evidence="4">The sequence shown here is derived from an EMBL/GenBank/DDBJ whole genome shotgun (WGS) entry which is preliminary data.</text>
</comment>
<evidence type="ECO:0000313" key="4">
    <source>
        <dbReference type="EMBL" id="PVD21253.1"/>
    </source>
</evidence>
<gene>
    <name evidence="4" type="ORF">C0Q70_19424</name>
</gene>
<sequence length="341" mass="38211">MKIEEFDIRFDNEDAVFSAGQNVTGSVVLEISKPTHIFNITIRFEGQAKSSWEVSGGDSNKNYRAYETYIDDSITLYSSDGQGPDVKHPAGHHIYPFSMSLPTSVPSSFEGRRGYVRYQCMAFVDRGWKGMLDCIQDFTVIHHLDLNTLHNVAEPCLVTKEEVYEGCCCDSGVVISKFSLRKTGFVPGEPMMFEISIENKSTSSLCGLSIQLIQLRVPVGWNSTDLSVAVTIGTVPLYDANRLSNVAAPPQRMSIIDPPPSYEECVFGRMTTQSGENADIDADEEQPVRQRRREFRRMPSYPYYNMQVSTENGQQPTTPPSPSQLPPPSYDSLNHHEQALR</sequence>
<dbReference type="Gene3D" id="2.60.40.640">
    <property type="match status" value="2"/>
</dbReference>
<dbReference type="InterPro" id="IPR011021">
    <property type="entry name" value="Arrestin-like_N"/>
</dbReference>
<feature type="domain" description="Arrestin-like N-terminal" evidence="3">
    <location>
        <begin position="6"/>
        <end position="147"/>
    </location>
</feature>
<dbReference type="PANTHER" id="PTHR11188:SF176">
    <property type="entry name" value="ARRESTIN DOMAIN-CONTAINING PROTEIN 1"/>
    <property type="match status" value="1"/>
</dbReference>
<comment type="similarity">
    <text evidence="1">Belongs to the arrestin family.</text>
</comment>
<dbReference type="GO" id="GO:0015031">
    <property type="term" value="P:protein transport"/>
    <property type="evidence" value="ECO:0007669"/>
    <property type="project" value="TreeGrafter"/>
</dbReference>
<dbReference type="EMBL" id="PZQS01000012">
    <property type="protein sequence ID" value="PVD21253.1"/>
    <property type="molecule type" value="Genomic_DNA"/>
</dbReference>
<dbReference type="InterPro" id="IPR014752">
    <property type="entry name" value="Arrestin-like_C"/>
</dbReference>
<dbReference type="Pfam" id="PF00339">
    <property type="entry name" value="Arrestin_N"/>
    <property type="match status" value="1"/>
</dbReference>
<reference evidence="4 5" key="1">
    <citation type="submission" date="2018-04" db="EMBL/GenBank/DDBJ databases">
        <title>The genome of golden apple snail Pomacea canaliculata provides insight into stress tolerance and invasive adaptation.</title>
        <authorList>
            <person name="Liu C."/>
            <person name="Liu B."/>
            <person name="Ren Y."/>
            <person name="Zhang Y."/>
            <person name="Wang H."/>
            <person name="Li S."/>
            <person name="Jiang F."/>
            <person name="Yin L."/>
            <person name="Zhang G."/>
            <person name="Qian W."/>
            <person name="Fan W."/>
        </authorList>
    </citation>
    <scope>NUCLEOTIDE SEQUENCE [LARGE SCALE GENOMIC DNA]</scope>
    <source>
        <strain evidence="4">SZHN2017</strain>
        <tissue evidence="4">Muscle</tissue>
    </source>
</reference>
<dbReference type="OrthoDB" id="2333384at2759"/>
<evidence type="ECO:0000259" key="3">
    <source>
        <dbReference type="Pfam" id="PF00339"/>
    </source>
</evidence>
<name>A0A2T7NJA6_POMCA</name>
<evidence type="ECO:0000313" key="5">
    <source>
        <dbReference type="Proteomes" id="UP000245119"/>
    </source>
</evidence>
<dbReference type="GO" id="GO:0005737">
    <property type="term" value="C:cytoplasm"/>
    <property type="evidence" value="ECO:0007669"/>
    <property type="project" value="TreeGrafter"/>
</dbReference>
<keyword evidence="5" id="KW-1185">Reference proteome</keyword>
<dbReference type="SUPFAM" id="SSF81296">
    <property type="entry name" value="E set domains"/>
    <property type="match status" value="2"/>
</dbReference>
<organism evidence="4 5">
    <name type="scientific">Pomacea canaliculata</name>
    <name type="common">Golden apple snail</name>
    <dbReference type="NCBI Taxonomy" id="400727"/>
    <lineage>
        <taxon>Eukaryota</taxon>
        <taxon>Metazoa</taxon>
        <taxon>Spiralia</taxon>
        <taxon>Lophotrochozoa</taxon>
        <taxon>Mollusca</taxon>
        <taxon>Gastropoda</taxon>
        <taxon>Caenogastropoda</taxon>
        <taxon>Architaenioglossa</taxon>
        <taxon>Ampullarioidea</taxon>
        <taxon>Ampullariidae</taxon>
        <taxon>Pomacea</taxon>
    </lineage>
</organism>
<dbReference type="STRING" id="400727.A0A2T7NJA6"/>
<dbReference type="InterPro" id="IPR050357">
    <property type="entry name" value="Arrestin_domain-protein"/>
</dbReference>
<evidence type="ECO:0000256" key="2">
    <source>
        <dbReference type="SAM" id="MobiDB-lite"/>
    </source>
</evidence>
<feature type="region of interest" description="Disordered" evidence="2">
    <location>
        <begin position="274"/>
        <end position="341"/>
    </location>
</feature>
<feature type="compositionally biased region" description="Pro residues" evidence="2">
    <location>
        <begin position="317"/>
        <end position="329"/>
    </location>
</feature>
<evidence type="ECO:0000256" key="1">
    <source>
        <dbReference type="ARBA" id="ARBA00005298"/>
    </source>
</evidence>